<keyword evidence="16" id="KW-1133">Transmembrane helix</keyword>
<protein>
    <recommendedName>
        <fullName evidence="18">Protein kinase domain-containing protein</fullName>
    </recommendedName>
</protein>
<name>A0A2P6NUM2_9EUKA</name>
<evidence type="ECO:0000256" key="2">
    <source>
        <dbReference type="ARBA" id="ARBA00004196"/>
    </source>
</evidence>
<keyword evidence="16" id="KW-0812">Transmembrane</keyword>
<dbReference type="InterPro" id="IPR017441">
    <property type="entry name" value="Protein_kinase_ATP_BS"/>
</dbReference>
<dbReference type="PANTHER" id="PTHR24416">
    <property type="entry name" value="TYROSINE-PROTEIN KINASE RECEPTOR"/>
    <property type="match status" value="1"/>
</dbReference>
<keyword evidence="12" id="KW-0998">Cell outer membrane</keyword>
<dbReference type="NCBIfam" id="TIGR01376">
    <property type="entry name" value="POMP_repeat"/>
    <property type="match status" value="1"/>
</dbReference>
<dbReference type="FunFam" id="3.30.200.20:FF:000180">
    <property type="entry name" value="serine/threonine-protein kinase STY46-like"/>
    <property type="match status" value="1"/>
</dbReference>
<dbReference type="InParanoid" id="A0A2P6NUM2"/>
<evidence type="ECO:0000256" key="10">
    <source>
        <dbReference type="ARBA" id="ARBA00022840"/>
    </source>
</evidence>
<evidence type="ECO:0000256" key="7">
    <source>
        <dbReference type="ARBA" id="ARBA00022729"/>
    </source>
</evidence>
<dbReference type="InterPro" id="IPR039448">
    <property type="entry name" value="Beta_helix"/>
</dbReference>
<dbReference type="Gene3D" id="3.30.200.20">
    <property type="entry name" value="Phosphorylase Kinase, domain 1"/>
    <property type="match status" value="1"/>
</dbReference>
<dbReference type="Gene3D" id="1.10.510.10">
    <property type="entry name" value="Transferase(Phosphotransferase) domain 1"/>
    <property type="match status" value="1"/>
</dbReference>
<evidence type="ECO:0000256" key="16">
    <source>
        <dbReference type="SAM" id="Phobius"/>
    </source>
</evidence>
<dbReference type="PROSITE" id="PS00109">
    <property type="entry name" value="PROTEIN_KINASE_TYR"/>
    <property type="match status" value="1"/>
</dbReference>
<evidence type="ECO:0000256" key="9">
    <source>
        <dbReference type="ARBA" id="ARBA00022777"/>
    </source>
</evidence>
<keyword evidence="10 14" id="KW-0067">ATP-binding</keyword>
<dbReference type="PROSITE" id="PS50011">
    <property type="entry name" value="PROTEIN_KINASE_DOM"/>
    <property type="match status" value="1"/>
</dbReference>
<evidence type="ECO:0000256" key="11">
    <source>
        <dbReference type="ARBA" id="ARBA00023136"/>
    </source>
</evidence>
<dbReference type="PROSITE" id="PS00107">
    <property type="entry name" value="PROTEIN_KINASE_ATP"/>
    <property type="match status" value="1"/>
</dbReference>
<dbReference type="SMART" id="SM00219">
    <property type="entry name" value="TyrKc"/>
    <property type="match status" value="1"/>
</dbReference>
<evidence type="ECO:0000256" key="17">
    <source>
        <dbReference type="SAM" id="SignalP"/>
    </source>
</evidence>
<evidence type="ECO:0000256" key="6">
    <source>
        <dbReference type="ARBA" id="ARBA00022679"/>
    </source>
</evidence>
<organism evidence="19 20">
    <name type="scientific">Planoprotostelium fungivorum</name>
    <dbReference type="NCBI Taxonomy" id="1890364"/>
    <lineage>
        <taxon>Eukaryota</taxon>
        <taxon>Amoebozoa</taxon>
        <taxon>Evosea</taxon>
        <taxon>Variosea</taxon>
        <taxon>Cavosteliida</taxon>
        <taxon>Cavosteliaceae</taxon>
        <taxon>Planoprotostelium</taxon>
    </lineage>
</organism>
<dbReference type="PRINTS" id="PR00109">
    <property type="entry name" value="TYRKINASE"/>
</dbReference>
<dbReference type="InterPro" id="IPR020635">
    <property type="entry name" value="Tyr_kinase_cat_dom"/>
</dbReference>
<feature type="transmembrane region" description="Helical" evidence="16">
    <location>
        <begin position="1079"/>
        <end position="1102"/>
    </location>
</feature>
<keyword evidence="9" id="KW-0418">Kinase</keyword>
<dbReference type="Proteomes" id="UP000241769">
    <property type="component" value="Unassembled WGS sequence"/>
</dbReference>
<dbReference type="GO" id="GO:0043235">
    <property type="term" value="C:receptor complex"/>
    <property type="evidence" value="ECO:0007669"/>
    <property type="project" value="TreeGrafter"/>
</dbReference>
<dbReference type="Pfam" id="PF07714">
    <property type="entry name" value="PK_Tyr_Ser-Thr"/>
    <property type="match status" value="1"/>
</dbReference>
<keyword evidence="8 14" id="KW-0547">Nucleotide-binding</keyword>
<evidence type="ECO:0000313" key="20">
    <source>
        <dbReference type="Proteomes" id="UP000241769"/>
    </source>
</evidence>
<sequence>MGRMMLSILLLCIIQIVAADNCTVSYTNSTWKGGALKWSGSQSCNSISILFSGLFNGIQTSINGGDFPSGSSIIISSTDPSTRASFEKSNILIQSVQNVSFTSINMEDALSTFALTITDSASIYVSHVLFEANQFGGIHIGGASSSVLIEEGVFHLNQNHFPGELAVRDFTRESIDLPRWFLILTVEGNGGGIGIELNLPGTFIVRNSNFTYNSAYQGPGLGILSTSPTGAVTAGEIHVDNCTFIGNTATTQSILTGGGGLTVYVNIAKVNTSRCFFSGNSIDYNNAVGGGAGYFGNITDLYLYGSYFENHTALQGAGAALFTNSPGTAVVEKCTFKNNLANYYNGLGNSGALEVSPVTPWHSLSVIDCYFEGNFGNNGGAIALDNNFDHFIMSGSTFVNNYAINSAANIALEANIYTAVFSNCSFLDSHGQVIGNGIAIEYSAYTLNITIDRCLFNNIQARSGAGIIFATPCEAVTVSNCIFSNLSASDSSGISVQTTIDTLSVINNTFIDNYAIYSGGAIGIVQSVNTITISNNIFQNNSVLYSSSGGAISISGGAGGVIAIDNCQFNSNSAYRGAGIFITGIYETTSVIDSTFSLNSALSSGGALCLEAASTIQSFSMEGCSISQHKSRQWGAGVSLLANVPVVVIDKSTFTQNAAQNGYEGGGVFMTGGTSLSLTSCTFHDNSAASGGGMYVSNGFNTSIVQDTVFTRGSASLGGGLYLNSEEGSNITLSSLTFNDNTAFIGGALYIKGSLLLLQITDTVFDSNSATLTNGGGIFFSLVSAENILLRGLNFFNNSAAGAGGAGYILSSVRSARSSLQNMQLRDNSASGDGGALYFQGVFSNISVNNNQVTGNYAGGNGGGFLILSSSSNFIITSSNFSQNSAEVGGAISAQGQTKLDVMTITGNTINNNSATLSAGGVSMNCGGQCYVSDTVFSQNRAGADGGALYTSNTAGSRKRSGSGNVTISRSNFQSNSAQGRGGALFVDTTSTVTQTNGRYTDNSAVGGGNSAAVGGILSLQTVTMSSQGGNDVLSLEGSQVNAVDSEVSVQCSTAGYISERNSAGKYECVQDNSGRNKIIIGCVIGGVFLTAIVVVALILYLRQQKKYRSERAAQATELVTRLGEDKNTVLNWEELQLIKQIGSGAFGVVYKGKWRALDVAVKQIKATELKESDLADFLAEATLLKNLRPHPNVVLFIGVTIQPQPISLVTEYCGGGGLHAMLHDPAVEMPESLVIHFVTGAAKGVFHLHSEGILHRDLAVRNLLLSATMDVKVTDFGLSKKVTKGESVQEDITGPLKWMSPEALASQEYSTKSDVYSFGVLVWELVTRLEPWQDVDIIQAALHTCSGIRLNIPTGTHPVLNSIMKTCWEHDPKDRPSMSDICHTLSNETEDEKVVVDDFVRVPPPQEEGERKDYAPPVYAPMKFTGRGSRLPENTYGAPKTQTPVTTFSATDL</sequence>
<dbReference type="GO" id="GO:0005524">
    <property type="term" value="F:ATP binding"/>
    <property type="evidence" value="ECO:0007669"/>
    <property type="project" value="UniProtKB-UniRule"/>
</dbReference>
<evidence type="ECO:0000256" key="4">
    <source>
        <dbReference type="ARBA" id="ARBA00004613"/>
    </source>
</evidence>
<feature type="region of interest" description="Disordered" evidence="15">
    <location>
        <begin position="1424"/>
        <end position="1454"/>
    </location>
</feature>
<accession>A0A2P6NUM2</accession>
<dbReference type="InterPro" id="IPR008266">
    <property type="entry name" value="Tyr_kinase_AS"/>
</dbReference>
<dbReference type="InterPro" id="IPR000719">
    <property type="entry name" value="Prot_kinase_dom"/>
</dbReference>
<keyword evidence="11 16" id="KW-0472">Membrane</keyword>
<dbReference type="InterPro" id="IPR050122">
    <property type="entry name" value="RTK"/>
</dbReference>
<keyword evidence="6" id="KW-0808">Transferase</keyword>
<proteinExistence type="predicted"/>
<evidence type="ECO:0000256" key="14">
    <source>
        <dbReference type="PROSITE-ProRule" id="PRU10141"/>
    </source>
</evidence>
<dbReference type="EMBL" id="MDYQ01000019">
    <property type="protein sequence ID" value="PRP87620.1"/>
    <property type="molecule type" value="Genomic_DNA"/>
</dbReference>
<dbReference type="Gene3D" id="2.160.20.10">
    <property type="entry name" value="Single-stranded right-handed beta-helix, Pectin lyase-like"/>
    <property type="match status" value="2"/>
</dbReference>
<comment type="caution">
    <text evidence="19">The sequence shown here is derived from an EMBL/GenBank/DDBJ whole genome shotgun (WGS) entry which is preliminary data.</text>
</comment>
<dbReference type="CDD" id="cd13999">
    <property type="entry name" value="STKc_MAP3K-like"/>
    <property type="match status" value="1"/>
</dbReference>
<evidence type="ECO:0000256" key="1">
    <source>
        <dbReference type="ARBA" id="ARBA00004167"/>
    </source>
</evidence>
<dbReference type="STRING" id="1890364.A0A2P6NUM2"/>
<evidence type="ECO:0000256" key="15">
    <source>
        <dbReference type="SAM" id="MobiDB-lite"/>
    </source>
</evidence>
<gene>
    <name evidence="19" type="ORF">PROFUN_04647</name>
</gene>
<dbReference type="Pfam" id="PF13229">
    <property type="entry name" value="Beta_helix"/>
    <property type="match status" value="1"/>
</dbReference>
<comment type="catalytic activity">
    <reaction evidence="13">
        <text>L-tyrosyl-[protein] + ATP = O-phospho-L-tyrosyl-[protein] + ADP + H(+)</text>
        <dbReference type="Rhea" id="RHEA:10596"/>
        <dbReference type="Rhea" id="RHEA-COMP:10136"/>
        <dbReference type="Rhea" id="RHEA-COMP:20101"/>
        <dbReference type="ChEBI" id="CHEBI:15378"/>
        <dbReference type="ChEBI" id="CHEBI:30616"/>
        <dbReference type="ChEBI" id="CHEBI:46858"/>
        <dbReference type="ChEBI" id="CHEBI:61978"/>
        <dbReference type="ChEBI" id="CHEBI:456216"/>
        <dbReference type="EC" id="2.7.10.1"/>
    </reaction>
</comment>
<reference evidence="19 20" key="1">
    <citation type="journal article" date="2018" name="Genome Biol. Evol.">
        <title>Multiple Roots of Fruiting Body Formation in Amoebozoa.</title>
        <authorList>
            <person name="Hillmann F."/>
            <person name="Forbes G."/>
            <person name="Novohradska S."/>
            <person name="Ferling I."/>
            <person name="Riege K."/>
            <person name="Groth M."/>
            <person name="Westermann M."/>
            <person name="Marz M."/>
            <person name="Spaller T."/>
            <person name="Winckler T."/>
            <person name="Schaap P."/>
            <person name="Glockner G."/>
        </authorList>
    </citation>
    <scope>NUCLEOTIDE SEQUENCE [LARGE SCALE GENOMIC DNA]</scope>
    <source>
        <strain evidence="19 20">Jena</strain>
    </source>
</reference>
<feature type="chain" id="PRO_5015119578" description="Protein kinase domain-containing protein" evidence="17">
    <location>
        <begin position="20"/>
        <end position="1454"/>
    </location>
</feature>
<feature type="compositionally biased region" description="Polar residues" evidence="15">
    <location>
        <begin position="1441"/>
        <end position="1454"/>
    </location>
</feature>
<dbReference type="InterPro" id="IPR011050">
    <property type="entry name" value="Pectin_lyase_fold/virulence"/>
</dbReference>
<evidence type="ECO:0000259" key="18">
    <source>
        <dbReference type="PROSITE" id="PS50011"/>
    </source>
</evidence>
<dbReference type="InterPro" id="IPR011009">
    <property type="entry name" value="Kinase-like_dom_sf"/>
</dbReference>
<feature type="domain" description="Protein kinase" evidence="18">
    <location>
        <begin position="1136"/>
        <end position="1387"/>
    </location>
</feature>
<dbReference type="OrthoDB" id="339325at2759"/>
<dbReference type="PANTHER" id="PTHR24416:SF600">
    <property type="entry name" value="PDGF- AND VEGF-RECEPTOR RELATED, ISOFORM J"/>
    <property type="match status" value="1"/>
</dbReference>
<feature type="region of interest" description="Disordered" evidence="15">
    <location>
        <begin position="953"/>
        <end position="980"/>
    </location>
</feature>
<dbReference type="InterPro" id="IPR006626">
    <property type="entry name" value="PbH1"/>
</dbReference>
<keyword evidence="5" id="KW-0964">Secreted</keyword>
<dbReference type="InterPro" id="IPR012334">
    <property type="entry name" value="Pectin_lyas_fold"/>
</dbReference>
<evidence type="ECO:0000256" key="3">
    <source>
        <dbReference type="ARBA" id="ARBA00004442"/>
    </source>
</evidence>
<feature type="binding site" evidence="14">
    <location>
        <position position="1163"/>
    </location>
    <ligand>
        <name>ATP</name>
        <dbReference type="ChEBI" id="CHEBI:30616"/>
    </ligand>
</feature>
<dbReference type="GO" id="GO:0005576">
    <property type="term" value="C:extracellular region"/>
    <property type="evidence" value="ECO:0007669"/>
    <property type="project" value="UniProtKB-SubCell"/>
</dbReference>
<comment type="subcellular location">
    <subcellularLocation>
        <location evidence="2">Cell envelope</location>
    </subcellularLocation>
    <subcellularLocation>
        <location evidence="3">Cell outer membrane</location>
    </subcellularLocation>
    <subcellularLocation>
        <location evidence="1">Membrane</location>
        <topology evidence="1">Single-pass membrane protein</topology>
    </subcellularLocation>
    <subcellularLocation>
        <location evidence="4">Secreted</location>
    </subcellularLocation>
</comment>
<evidence type="ECO:0000256" key="8">
    <source>
        <dbReference type="ARBA" id="ARBA00022741"/>
    </source>
</evidence>
<evidence type="ECO:0000256" key="5">
    <source>
        <dbReference type="ARBA" id="ARBA00022525"/>
    </source>
</evidence>
<dbReference type="GO" id="GO:0007169">
    <property type="term" value="P:cell surface receptor protein tyrosine kinase signaling pathway"/>
    <property type="evidence" value="ECO:0007669"/>
    <property type="project" value="TreeGrafter"/>
</dbReference>
<keyword evidence="20" id="KW-1185">Reference proteome</keyword>
<evidence type="ECO:0000313" key="19">
    <source>
        <dbReference type="EMBL" id="PRP87620.1"/>
    </source>
</evidence>
<dbReference type="SMART" id="SM00710">
    <property type="entry name" value="PbH1"/>
    <property type="match status" value="19"/>
</dbReference>
<evidence type="ECO:0000256" key="13">
    <source>
        <dbReference type="ARBA" id="ARBA00051243"/>
    </source>
</evidence>
<feature type="signal peptide" evidence="17">
    <location>
        <begin position="1"/>
        <end position="19"/>
    </location>
</feature>
<dbReference type="SUPFAM" id="SSF56112">
    <property type="entry name" value="Protein kinase-like (PK-like)"/>
    <property type="match status" value="1"/>
</dbReference>
<dbReference type="SUPFAM" id="SSF51126">
    <property type="entry name" value="Pectin lyase-like"/>
    <property type="match status" value="4"/>
</dbReference>
<keyword evidence="7 17" id="KW-0732">Signal</keyword>
<dbReference type="InterPro" id="IPR001245">
    <property type="entry name" value="Ser-Thr/Tyr_kinase_cat_dom"/>
</dbReference>
<evidence type="ECO:0000256" key="12">
    <source>
        <dbReference type="ARBA" id="ARBA00023237"/>
    </source>
</evidence>
<dbReference type="InterPro" id="IPR003368">
    <property type="entry name" value="POMP_repeat"/>
</dbReference>
<dbReference type="GO" id="GO:0005886">
    <property type="term" value="C:plasma membrane"/>
    <property type="evidence" value="ECO:0007669"/>
    <property type="project" value="TreeGrafter"/>
</dbReference>
<feature type="compositionally biased region" description="Polar residues" evidence="15">
    <location>
        <begin position="953"/>
        <end position="979"/>
    </location>
</feature>
<dbReference type="GO" id="GO:0004714">
    <property type="term" value="F:transmembrane receptor protein tyrosine kinase activity"/>
    <property type="evidence" value="ECO:0007669"/>
    <property type="project" value="UniProtKB-EC"/>
</dbReference>